<dbReference type="Proteomes" id="UP000593560">
    <property type="component" value="Unassembled WGS sequence"/>
</dbReference>
<evidence type="ECO:0000313" key="2">
    <source>
        <dbReference type="Proteomes" id="UP000593560"/>
    </source>
</evidence>
<protein>
    <submittedName>
        <fullName evidence="1">Uncharacterized protein</fullName>
    </submittedName>
</protein>
<gene>
    <name evidence="1" type="ORF">Gohar_004727</name>
</gene>
<dbReference type="EMBL" id="JABFAD010000008">
    <property type="protein sequence ID" value="MBA0805190.1"/>
    <property type="molecule type" value="Genomic_DNA"/>
</dbReference>
<evidence type="ECO:0000313" key="1">
    <source>
        <dbReference type="EMBL" id="MBA0805190.1"/>
    </source>
</evidence>
<comment type="caution">
    <text evidence="1">The sequence shown here is derived from an EMBL/GenBank/DDBJ whole genome shotgun (WGS) entry which is preliminary data.</text>
</comment>
<name>A0A7J9H5U4_9ROSI</name>
<proteinExistence type="predicted"/>
<reference evidence="1 2" key="1">
    <citation type="journal article" date="2019" name="Genome Biol. Evol.">
        <title>Insights into the evolution of the New World diploid cottons (Gossypium, subgenus Houzingenia) based on genome sequencing.</title>
        <authorList>
            <person name="Grover C.E."/>
            <person name="Arick M.A. 2nd"/>
            <person name="Thrash A."/>
            <person name="Conover J.L."/>
            <person name="Sanders W.S."/>
            <person name="Peterson D.G."/>
            <person name="Frelichowski J.E."/>
            <person name="Scheffler J.A."/>
            <person name="Scheffler B.E."/>
            <person name="Wendel J.F."/>
        </authorList>
    </citation>
    <scope>NUCLEOTIDE SEQUENCE [LARGE SCALE GENOMIC DNA]</scope>
    <source>
        <strain evidence="1">0</strain>
        <tissue evidence="1">Leaf</tissue>
    </source>
</reference>
<dbReference type="AlphaFoldDB" id="A0A7J9H5U4"/>
<organism evidence="1 2">
    <name type="scientific">Gossypium harknessii</name>
    <dbReference type="NCBI Taxonomy" id="34285"/>
    <lineage>
        <taxon>Eukaryota</taxon>
        <taxon>Viridiplantae</taxon>
        <taxon>Streptophyta</taxon>
        <taxon>Embryophyta</taxon>
        <taxon>Tracheophyta</taxon>
        <taxon>Spermatophyta</taxon>
        <taxon>Magnoliopsida</taxon>
        <taxon>eudicotyledons</taxon>
        <taxon>Gunneridae</taxon>
        <taxon>Pentapetalae</taxon>
        <taxon>rosids</taxon>
        <taxon>malvids</taxon>
        <taxon>Malvales</taxon>
        <taxon>Malvaceae</taxon>
        <taxon>Malvoideae</taxon>
        <taxon>Gossypium</taxon>
    </lineage>
</organism>
<sequence>MLKTLDTLILSVSLSLEDLHTMLYYNVELKNTEPKHHQ</sequence>
<accession>A0A7J9H5U4</accession>
<keyword evidence="2" id="KW-1185">Reference proteome</keyword>